<organism evidence="2 3">
    <name type="scientific">Hippea maritima (strain ATCC 700847 / DSM 10411 / MH2)</name>
    <dbReference type="NCBI Taxonomy" id="760142"/>
    <lineage>
        <taxon>Bacteria</taxon>
        <taxon>Pseudomonadati</taxon>
        <taxon>Campylobacterota</taxon>
        <taxon>Desulfurellia</taxon>
        <taxon>Desulfurellales</taxon>
        <taxon>Hippeaceae</taxon>
        <taxon>Hippea</taxon>
    </lineage>
</organism>
<accession>F2LW63</accession>
<evidence type="ECO:0000313" key="2">
    <source>
        <dbReference type="EMBL" id="AEA33997.1"/>
    </source>
</evidence>
<keyword evidence="3" id="KW-1185">Reference proteome</keyword>
<dbReference type="KEGG" id="hmr:Hipma_1031"/>
<protein>
    <submittedName>
        <fullName evidence="2">Uncharacterized protein</fullName>
    </submittedName>
</protein>
<reference evidence="3" key="2">
    <citation type="submission" date="2011-03" db="EMBL/GenBank/DDBJ databases">
        <title>The complete genome of Hippea maritima DSM 10411.</title>
        <authorList>
            <consortium name="US DOE Joint Genome Institute (JGI-PGF)"/>
            <person name="Lucas S."/>
            <person name="Copeland A."/>
            <person name="Lapidus A."/>
            <person name="Bruce D."/>
            <person name="Goodwin L."/>
            <person name="Pitluck S."/>
            <person name="Peters L."/>
            <person name="Kyrpides N."/>
            <person name="Mavromatis K."/>
            <person name="Pagani I."/>
            <person name="Ivanova N."/>
            <person name="Mikhailova N."/>
            <person name="Lu M."/>
            <person name="Detter J.C."/>
            <person name="Tapia R."/>
            <person name="Han C."/>
            <person name="Land M."/>
            <person name="Hauser L."/>
            <person name="Markowitz V."/>
            <person name="Cheng J.-F."/>
            <person name="Hugenholtz P."/>
            <person name="Woyke T."/>
            <person name="Wu D."/>
            <person name="Spring S."/>
            <person name="Schroeder M."/>
            <person name="Brambilla E."/>
            <person name="Klenk H.-P."/>
            <person name="Eisen J.A."/>
        </authorList>
    </citation>
    <scope>NUCLEOTIDE SEQUENCE [LARGE SCALE GENOMIC DNA]</scope>
    <source>
        <strain evidence="3">ATCC 700847 / DSM 10411 / MH2</strain>
    </source>
</reference>
<name>F2LW63_HIPMA</name>
<dbReference type="InParanoid" id="F2LW63"/>
<dbReference type="eggNOG" id="ENOG5030T6F">
    <property type="taxonomic scope" value="Bacteria"/>
</dbReference>
<dbReference type="STRING" id="760142.Hipma_1031"/>
<dbReference type="EMBL" id="CP002606">
    <property type="protein sequence ID" value="AEA33997.1"/>
    <property type="molecule type" value="Genomic_DNA"/>
</dbReference>
<reference evidence="2 3" key="1">
    <citation type="journal article" date="2011" name="Stand. Genomic Sci.">
        <title>Complete genome sequence of the thermophilic sulfur-reducer Hippea maritima type strain (MH(2)).</title>
        <authorList>
            <person name="Huntemann M."/>
            <person name="Lu M."/>
            <person name="Nolan M."/>
            <person name="Lapidus A."/>
            <person name="Lucas S."/>
            <person name="Hammon N."/>
            <person name="Deshpande S."/>
            <person name="Cheng J.F."/>
            <person name="Tapia R."/>
            <person name="Han C."/>
            <person name="Goodwin L."/>
            <person name="Pitluck S."/>
            <person name="Liolios K."/>
            <person name="Pagani I."/>
            <person name="Ivanova N."/>
            <person name="Ovchinikova G."/>
            <person name="Pati A."/>
            <person name="Chen A."/>
            <person name="Palaniappan K."/>
            <person name="Land M."/>
            <person name="Hauser L."/>
            <person name="Jeffries C.D."/>
            <person name="Detter J.C."/>
            <person name="Brambilla E.M."/>
            <person name="Rohde M."/>
            <person name="Spring S."/>
            <person name="Goker M."/>
            <person name="Woyke T."/>
            <person name="Bristow J."/>
            <person name="Eisen J.A."/>
            <person name="Markowitz V."/>
            <person name="Hugenholtz P."/>
            <person name="Kyrpides N.C."/>
            <person name="Klenk H.P."/>
            <person name="Mavromatis K."/>
        </authorList>
    </citation>
    <scope>NUCLEOTIDE SEQUENCE [LARGE SCALE GENOMIC DNA]</scope>
    <source>
        <strain evidence="3">ATCC 700847 / DSM 10411 / MH2</strain>
    </source>
</reference>
<keyword evidence="1" id="KW-1133">Transmembrane helix</keyword>
<evidence type="ECO:0000313" key="3">
    <source>
        <dbReference type="Proteomes" id="UP000008139"/>
    </source>
</evidence>
<sequence length="108" mass="12562">MYDYANVKIMAQSGELAKERTRVRSLRINPVYLVITVSVALFLYIIGYQNISIAQVKHEISKKQIQIHTLMLKQQQLVKKKQQIINYSAVLKDKKLLYATDKNIVIVR</sequence>
<dbReference type="RefSeq" id="WP_013682036.1">
    <property type="nucleotide sequence ID" value="NC_015318.1"/>
</dbReference>
<dbReference type="Proteomes" id="UP000008139">
    <property type="component" value="Chromosome"/>
</dbReference>
<evidence type="ECO:0000256" key="1">
    <source>
        <dbReference type="SAM" id="Phobius"/>
    </source>
</evidence>
<dbReference type="AlphaFoldDB" id="F2LW63"/>
<dbReference type="OrthoDB" id="5523754at2"/>
<keyword evidence="1" id="KW-0472">Membrane</keyword>
<proteinExistence type="predicted"/>
<feature type="transmembrane region" description="Helical" evidence="1">
    <location>
        <begin position="30"/>
        <end position="48"/>
    </location>
</feature>
<gene>
    <name evidence="2" type="ordered locus">Hipma_1031</name>
</gene>
<dbReference type="HOGENOM" id="CLU_2193345_0_0_7"/>
<keyword evidence="1" id="KW-0812">Transmembrane</keyword>